<feature type="transmembrane region" description="Helical" evidence="1">
    <location>
        <begin position="466"/>
        <end position="489"/>
    </location>
</feature>
<dbReference type="PANTHER" id="PTHR32063:SF33">
    <property type="entry name" value="RND SUPERFAMILY EFFLUX PUMP PERMEASE COMPONENT"/>
    <property type="match status" value="1"/>
</dbReference>
<reference evidence="2 3" key="1">
    <citation type="submission" date="2017-09" db="EMBL/GenBank/DDBJ databases">
        <title>Depth-based differentiation of microbial function through sediment-hosted aquifers and enrichment of novel symbionts in the deep terrestrial subsurface.</title>
        <authorList>
            <person name="Probst A.J."/>
            <person name="Ladd B."/>
            <person name="Jarett J.K."/>
            <person name="Geller-Mcgrath D.E."/>
            <person name="Sieber C.M."/>
            <person name="Emerson J.B."/>
            <person name="Anantharaman K."/>
            <person name="Thomas B.C."/>
            <person name="Malmstrom R."/>
            <person name="Stieglmeier M."/>
            <person name="Klingl A."/>
            <person name="Woyke T."/>
            <person name="Ryan C.M."/>
            <person name="Banfield J.F."/>
        </authorList>
    </citation>
    <scope>NUCLEOTIDE SEQUENCE [LARGE SCALE GENOMIC DNA]</scope>
    <source>
        <strain evidence="2">CG10_big_fil_rev_8_21_14_0_10_42_12</strain>
    </source>
</reference>
<dbReference type="SUPFAM" id="SSF82714">
    <property type="entry name" value="Multidrug efflux transporter AcrB TolC docking domain, DN and DC subdomains"/>
    <property type="match status" value="2"/>
</dbReference>
<comment type="caution">
    <text evidence="2">The sequence shown here is derived from an EMBL/GenBank/DDBJ whole genome shotgun (WGS) entry which is preliminary data.</text>
</comment>
<feature type="transmembrane region" description="Helical" evidence="1">
    <location>
        <begin position="971"/>
        <end position="989"/>
    </location>
</feature>
<dbReference type="SUPFAM" id="SSF82866">
    <property type="entry name" value="Multidrug efflux transporter AcrB transmembrane domain"/>
    <property type="match status" value="2"/>
</dbReference>
<keyword evidence="1" id="KW-1133">Transmembrane helix</keyword>
<feature type="transmembrane region" description="Helical" evidence="1">
    <location>
        <begin position="868"/>
        <end position="887"/>
    </location>
</feature>
<feature type="transmembrane region" description="Helical" evidence="1">
    <location>
        <begin position="14"/>
        <end position="33"/>
    </location>
</feature>
<feature type="transmembrane region" description="Helical" evidence="1">
    <location>
        <begin position="920"/>
        <end position="941"/>
    </location>
</feature>
<dbReference type="Gene3D" id="3.30.70.1430">
    <property type="entry name" value="Multidrug efflux transporter AcrB pore domain"/>
    <property type="match status" value="2"/>
</dbReference>
<dbReference type="GO" id="GO:0005886">
    <property type="term" value="C:plasma membrane"/>
    <property type="evidence" value="ECO:0007669"/>
    <property type="project" value="TreeGrafter"/>
</dbReference>
<dbReference type="Pfam" id="PF00873">
    <property type="entry name" value="ACR_tran"/>
    <property type="match status" value="1"/>
</dbReference>
<feature type="transmembrane region" description="Helical" evidence="1">
    <location>
        <begin position="995"/>
        <end position="1018"/>
    </location>
</feature>
<dbReference type="PANTHER" id="PTHR32063">
    <property type="match status" value="1"/>
</dbReference>
<evidence type="ECO:0000313" key="2">
    <source>
        <dbReference type="EMBL" id="PIR37973.1"/>
    </source>
</evidence>
<keyword evidence="1" id="KW-0472">Membrane</keyword>
<dbReference type="Proteomes" id="UP000231333">
    <property type="component" value="Unassembled WGS sequence"/>
</dbReference>
<dbReference type="Gene3D" id="3.30.2090.10">
    <property type="entry name" value="Multidrug efflux transporter AcrB TolC docking domain, DN and DC subdomains"/>
    <property type="match status" value="2"/>
</dbReference>
<feature type="transmembrane region" description="Helical" evidence="1">
    <location>
        <begin position="389"/>
        <end position="413"/>
    </location>
</feature>
<dbReference type="InterPro" id="IPR001036">
    <property type="entry name" value="Acrflvin-R"/>
</dbReference>
<dbReference type="Gene3D" id="3.30.70.1320">
    <property type="entry name" value="Multidrug efflux transporter AcrB pore domain like"/>
    <property type="match status" value="1"/>
</dbReference>
<evidence type="ECO:0000256" key="1">
    <source>
        <dbReference type="SAM" id="Phobius"/>
    </source>
</evidence>
<gene>
    <name evidence="2" type="ORF">COV34_02705</name>
</gene>
<dbReference type="EMBL" id="PCXL01000013">
    <property type="protein sequence ID" value="PIR37973.1"/>
    <property type="molecule type" value="Genomic_DNA"/>
</dbReference>
<dbReference type="AlphaFoldDB" id="A0A2H0QUL8"/>
<dbReference type="Gene3D" id="1.20.1640.10">
    <property type="entry name" value="Multidrug efflux transporter AcrB transmembrane domain"/>
    <property type="match status" value="2"/>
</dbReference>
<feature type="transmembrane region" description="Helical" evidence="1">
    <location>
        <begin position="894"/>
        <end position="914"/>
    </location>
</feature>
<evidence type="ECO:0008006" key="4">
    <source>
        <dbReference type="Google" id="ProtNLM"/>
    </source>
</evidence>
<sequence length="1022" mass="110221">MESFWGFFTKRERFSYMLMAVLIGAGFYAMIAIPKESAPEVQVPVAIVTTVFPGANASDVELLVTNKLEERLFNNLEELNKLNSTSREGVSVITVEFNADASLDKSIAEVKDEVDAVTPELPTEAEDPFVSEVNFVDQPILTVSVSTDLPTTEFIELSEQIESNLKSVRGVSRVERSGLPDREVTVFIDSEALVRYGLSLSEITSTLSQANASLPVGSIAVNGVTYAISFEGGLRTPEEVASIPVGRSGNATVYMRDIATISTGTEAANTLSRVSVNGEPSEQSATFSIFKRRGGDITRITEAINEKIGEMEGSFLSDATVLVSYDTGEYVKDDLRNLSFSGLQTVGLVIIVLLLFLGWKEAIIAGLAIPLSFLVAFIGLYLSGNTINFVSLFSLILAVGILVDSAIVVTEAIHTEKQSGKSGLEAALATIKTFGWPLISGTATTIAVFAPLFIVSGVTGEFIASIPFTIIFVLAASLFVALAFVPLIASHFLHEHSPSPFVAFQEKITKRITEGYHNIVHRILGDRDTENVFLLSMAIMFVVAFALPIVGGVQVIFFPQEDIDFIYVEAELPEGSVLSQTDLVTRRIEEVLYNHEEIDSFVTTVGAGSAFGSAASGERFANQMIILRDDRKKTSTEVVDELREMLAPVSGATIRVSEPSGGPPTGKPVAIKFYGENLDDLSQAVSYAETVLESVPGATQVENSFASDGITFKLDIDRDALSRTGLSPQALALALRTAIVGINTTTINQETADIDVIARLNITGGIPELRDIPNATIDDILAIPLKAPNGTILLGSVARVSIERSNTSIVHEDRKRVATVSSDVIQGSTPASVVKVFEEKLDVEQMPAGITYSVGGENEEVNKSFRDMFIALIIGFALILAILVLQFNSYKQAFIIISIIPLSLIGVLFGLAIVNKPISFPSIMGFIALSGIVVNNSIILIDVMNNLRKEHPEWSSDRVAVEGATLRLRPILLTTLTTVIGIIPLTYASGLWGPLAYSIMFGLSFATVVTLILVPILYGRWQ</sequence>
<dbReference type="Gene3D" id="3.30.70.1440">
    <property type="entry name" value="Multidrug efflux transporter AcrB pore domain"/>
    <property type="match status" value="1"/>
</dbReference>
<accession>A0A2H0QUL8</accession>
<feature type="transmembrane region" description="Helical" evidence="1">
    <location>
        <begin position="338"/>
        <end position="357"/>
    </location>
</feature>
<dbReference type="PRINTS" id="PR00702">
    <property type="entry name" value="ACRIFLAVINRP"/>
</dbReference>
<dbReference type="InterPro" id="IPR027463">
    <property type="entry name" value="AcrB_DN_DC_subdom"/>
</dbReference>
<feature type="transmembrane region" description="Helical" evidence="1">
    <location>
        <begin position="532"/>
        <end position="557"/>
    </location>
</feature>
<dbReference type="GO" id="GO:0042910">
    <property type="term" value="F:xenobiotic transmembrane transporter activity"/>
    <property type="evidence" value="ECO:0007669"/>
    <property type="project" value="TreeGrafter"/>
</dbReference>
<dbReference type="SUPFAM" id="SSF82693">
    <property type="entry name" value="Multidrug efflux transporter AcrB pore domain, PN1, PN2, PC1 and PC2 subdomains"/>
    <property type="match status" value="3"/>
</dbReference>
<feature type="transmembrane region" description="Helical" evidence="1">
    <location>
        <begin position="434"/>
        <end position="454"/>
    </location>
</feature>
<keyword evidence="1" id="KW-0812">Transmembrane</keyword>
<organism evidence="2 3">
    <name type="scientific">Candidatus Zambryskibacteria bacterium CG10_big_fil_rev_8_21_14_0_10_42_12</name>
    <dbReference type="NCBI Taxonomy" id="1975115"/>
    <lineage>
        <taxon>Bacteria</taxon>
        <taxon>Candidatus Zambryskiibacteriota</taxon>
    </lineage>
</organism>
<evidence type="ECO:0000313" key="3">
    <source>
        <dbReference type="Proteomes" id="UP000231333"/>
    </source>
</evidence>
<name>A0A2H0QUL8_9BACT</name>
<protein>
    <recommendedName>
        <fullName evidence="4">Acriflavin resistance protein</fullName>
    </recommendedName>
</protein>
<proteinExistence type="predicted"/>
<feature type="transmembrane region" description="Helical" evidence="1">
    <location>
        <begin position="364"/>
        <end position="383"/>
    </location>
</feature>